<dbReference type="GO" id="GO:0004844">
    <property type="term" value="F:uracil DNA N-glycosylase activity"/>
    <property type="evidence" value="ECO:0007669"/>
    <property type="project" value="UniProtKB-EC"/>
</dbReference>
<dbReference type="SMART" id="SM00986">
    <property type="entry name" value="UDG"/>
    <property type="match status" value="1"/>
</dbReference>
<dbReference type="InterPro" id="IPR005273">
    <property type="entry name" value="Ura-DNA_glyco_family4"/>
</dbReference>
<evidence type="ECO:0000256" key="2">
    <source>
        <dbReference type="ARBA" id="ARBA00006521"/>
    </source>
</evidence>
<evidence type="ECO:0000313" key="13">
    <source>
        <dbReference type="EMBL" id="PAB58493.1"/>
    </source>
</evidence>
<dbReference type="GO" id="GO:0051539">
    <property type="term" value="F:4 iron, 4 sulfur cluster binding"/>
    <property type="evidence" value="ECO:0007669"/>
    <property type="project" value="UniProtKB-KW"/>
</dbReference>
<dbReference type="AlphaFoldDB" id="A0A267MI69"/>
<keyword evidence="6" id="KW-0479">Metal-binding</keyword>
<gene>
    <name evidence="13" type="ORF">CCE28_15000</name>
</gene>
<comment type="caution">
    <text evidence="13">The sequence shown here is derived from an EMBL/GenBank/DDBJ whole genome shotgun (WGS) entry which is preliminary data.</text>
</comment>
<keyword evidence="14" id="KW-1185">Reference proteome</keyword>
<feature type="domain" description="Uracil-DNA glycosylase-like" evidence="12">
    <location>
        <begin position="28"/>
        <end position="174"/>
    </location>
</feature>
<keyword evidence="7" id="KW-0227">DNA damage</keyword>
<evidence type="ECO:0000256" key="9">
    <source>
        <dbReference type="ARBA" id="ARBA00023004"/>
    </source>
</evidence>
<keyword evidence="9" id="KW-0408">Iron</keyword>
<evidence type="ECO:0000256" key="8">
    <source>
        <dbReference type="ARBA" id="ARBA00022801"/>
    </source>
</evidence>
<dbReference type="OrthoDB" id="5290748at2"/>
<evidence type="ECO:0000256" key="11">
    <source>
        <dbReference type="ARBA" id="ARBA00023204"/>
    </source>
</evidence>
<evidence type="ECO:0000256" key="7">
    <source>
        <dbReference type="ARBA" id="ARBA00022763"/>
    </source>
</evidence>
<proteinExistence type="inferred from homology"/>
<evidence type="ECO:0000259" key="12">
    <source>
        <dbReference type="SMART" id="SM00986"/>
    </source>
</evidence>
<keyword evidence="8" id="KW-0378">Hydrolase</keyword>
<dbReference type="PANTHER" id="PTHR33693:SF1">
    <property type="entry name" value="TYPE-4 URACIL-DNA GLYCOSYLASE"/>
    <property type="match status" value="1"/>
</dbReference>
<name>A0A267MI69_9FIRM</name>
<dbReference type="RefSeq" id="WP_095134623.1">
    <property type="nucleotide sequence ID" value="NZ_NIBG01000015.1"/>
</dbReference>
<organism evidence="13 14">
    <name type="scientific">Anaeromicrobium sediminis</name>
    <dbReference type="NCBI Taxonomy" id="1478221"/>
    <lineage>
        <taxon>Bacteria</taxon>
        <taxon>Bacillati</taxon>
        <taxon>Bacillota</taxon>
        <taxon>Clostridia</taxon>
        <taxon>Peptostreptococcales</taxon>
        <taxon>Thermotaleaceae</taxon>
        <taxon>Anaeromicrobium</taxon>
    </lineage>
</organism>
<dbReference type="GO" id="GO:0046872">
    <property type="term" value="F:metal ion binding"/>
    <property type="evidence" value="ECO:0007669"/>
    <property type="project" value="UniProtKB-KW"/>
</dbReference>
<dbReference type="InterPro" id="IPR036895">
    <property type="entry name" value="Uracil-DNA_glycosylase-like_sf"/>
</dbReference>
<evidence type="ECO:0000313" key="14">
    <source>
        <dbReference type="Proteomes" id="UP000216024"/>
    </source>
</evidence>
<reference evidence="13 14" key="1">
    <citation type="submission" date="2017-06" db="EMBL/GenBank/DDBJ databases">
        <title>Draft genome sequence of anaerobic fermentative bacterium Anaeromicrobium sediminis DY2726D isolated from West Pacific Ocean sediments.</title>
        <authorList>
            <person name="Zeng X."/>
        </authorList>
    </citation>
    <scope>NUCLEOTIDE SEQUENCE [LARGE SCALE GENOMIC DNA]</scope>
    <source>
        <strain evidence="13 14">DY2726D</strain>
    </source>
</reference>
<evidence type="ECO:0000256" key="5">
    <source>
        <dbReference type="ARBA" id="ARBA00022485"/>
    </source>
</evidence>
<evidence type="ECO:0000256" key="10">
    <source>
        <dbReference type="ARBA" id="ARBA00023014"/>
    </source>
</evidence>
<dbReference type="PANTHER" id="PTHR33693">
    <property type="entry name" value="TYPE-5 URACIL-DNA GLYCOSYLASE"/>
    <property type="match status" value="1"/>
</dbReference>
<evidence type="ECO:0000256" key="3">
    <source>
        <dbReference type="ARBA" id="ARBA00012030"/>
    </source>
</evidence>
<comment type="similarity">
    <text evidence="2">Belongs to the uracil-DNA glycosylase (UDG) superfamily. Type 4 (UDGa) family.</text>
</comment>
<dbReference type="NCBIfam" id="TIGR00758">
    <property type="entry name" value="UDG_fam4"/>
    <property type="match status" value="1"/>
</dbReference>
<dbReference type="EMBL" id="NIBG01000015">
    <property type="protein sequence ID" value="PAB58493.1"/>
    <property type="molecule type" value="Genomic_DNA"/>
</dbReference>
<accession>A0A267MI69</accession>
<dbReference type="Proteomes" id="UP000216024">
    <property type="component" value="Unassembled WGS sequence"/>
</dbReference>
<dbReference type="Gene3D" id="3.40.470.10">
    <property type="entry name" value="Uracil-DNA glycosylase-like domain"/>
    <property type="match status" value="1"/>
</dbReference>
<dbReference type="EC" id="3.2.2.27" evidence="3"/>
<evidence type="ECO:0000256" key="6">
    <source>
        <dbReference type="ARBA" id="ARBA00022723"/>
    </source>
</evidence>
<dbReference type="SMART" id="SM00987">
    <property type="entry name" value="UreE_C"/>
    <property type="match status" value="1"/>
</dbReference>
<dbReference type="CDD" id="cd10030">
    <property type="entry name" value="UDG-F4_TTUDGA_SPO1dp_like"/>
    <property type="match status" value="1"/>
</dbReference>
<sequence>MHNLDELKEMVEKCYKCRLGDTRNNLVFGQGNENADIMFIGEGPGYHEDMKGLAFVGPAGQLLTKALEGINLTRDQVYIGNIVKCRSPNNRNPKDDEMEACIQYLRWQVKIIKPKIIVCLGSISSKNIIDKNLRITKEREKWVYKKGIWIMPTYHPSAVLRDEKKKRPFWMDFKNIREKYEEIS</sequence>
<comment type="catalytic activity">
    <reaction evidence="1">
        <text>Hydrolyzes single-stranded DNA or mismatched double-stranded DNA and polynucleotides, releasing free uracil.</text>
        <dbReference type="EC" id="3.2.2.27"/>
    </reaction>
</comment>
<dbReference type="SUPFAM" id="SSF52141">
    <property type="entry name" value="Uracil-DNA glycosylase-like"/>
    <property type="match status" value="1"/>
</dbReference>
<dbReference type="InterPro" id="IPR051536">
    <property type="entry name" value="UDG_Type-4/5"/>
</dbReference>
<keyword evidence="10" id="KW-0411">Iron-sulfur</keyword>
<keyword evidence="5" id="KW-0004">4Fe-4S</keyword>
<evidence type="ECO:0000256" key="4">
    <source>
        <dbReference type="ARBA" id="ARBA00019403"/>
    </source>
</evidence>
<dbReference type="Pfam" id="PF03167">
    <property type="entry name" value="UDG"/>
    <property type="match status" value="1"/>
</dbReference>
<dbReference type="GO" id="GO:0006281">
    <property type="term" value="P:DNA repair"/>
    <property type="evidence" value="ECO:0007669"/>
    <property type="project" value="UniProtKB-KW"/>
</dbReference>
<protein>
    <recommendedName>
        <fullName evidence="4">Type-4 uracil-DNA glycosylase</fullName>
        <ecNumber evidence="3">3.2.2.27</ecNumber>
    </recommendedName>
</protein>
<evidence type="ECO:0000256" key="1">
    <source>
        <dbReference type="ARBA" id="ARBA00001400"/>
    </source>
</evidence>
<dbReference type="InterPro" id="IPR005122">
    <property type="entry name" value="Uracil-DNA_glycosylase-like"/>
</dbReference>
<keyword evidence="11" id="KW-0234">DNA repair</keyword>